<dbReference type="PANTHER" id="PTHR10072:SF41">
    <property type="entry name" value="IRON-SULFUR CLUSTER ASSEMBLY 1 HOMOLOG, MITOCHONDRIAL"/>
    <property type="match status" value="1"/>
</dbReference>
<evidence type="ECO:0000313" key="4">
    <source>
        <dbReference type="Proteomes" id="UP001595776"/>
    </source>
</evidence>
<reference evidence="4" key="1">
    <citation type="journal article" date="2019" name="Int. J. Syst. Evol. Microbiol.">
        <title>The Global Catalogue of Microorganisms (GCM) 10K type strain sequencing project: providing services to taxonomists for standard genome sequencing and annotation.</title>
        <authorList>
            <consortium name="The Broad Institute Genomics Platform"/>
            <consortium name="The Broad Institute Genome Sequencing Center for Infectious Disease"/>
            <person name="Wu L."/>
            <person name="Ma J."/>
        </authorList>
    </citation>
    <scope>NUCLEOTIDE SEQUENCE [LARGE SCALE GENOMIC DNA]</scope>
    <source>
        <strain evidence="4">CGMCC 1.15304</strain>
    </source>
</reference>
<dbReference type="Pfam" id="PF01521">
    <property type="entry name" value="Fe-S_biosyn"/>
    <property type="match status" value="1"/>
</dbReference>
<dbReference type="SUPFAM" id="SSF89360">
    <property type="entry name" value="HesB-like domain"/>
    <property type="match status" value="1"/>
</dbReference>
<evidence type="ECO:0000313" key="3">
    <source>
        <dbReference type="EMBL" id="MFC4348654.1"/>
    </source>
</evidence>
<dbReference type="Proteomes" id="UP001595776">
    <property type="component" value="Unassembled WGS sequence"/>
</dbReference>
<dbReference type="InterPro" id="IPR050322">
    <property type="entry name" value="Fe-S_cluster_asmbl/transfer"/>
</dbReference>
<dbReference type="InterPro" id="IPR017870">
    <property type="entry name" value="FeS_cluster_insertion_CS"/>
</dbReference>
<dbReference type="PROSITE" id="PS01152">
    <property type="entry name" value="HESB"/>
    <property type="match status" value="1"/>
</dbReference>
<dbReference type="NCBIfam" id="TIGR00049">
    <property type="entry name" value="iron-sulfur cluster assembly accessory protein"/>
    <property type="match status" value="1"/>
</dbReference>
<name>A0ABV8UBT7_9PROT</name>
<dbReference type="InterPro" id="IPR016092">
    <property type="entry name" value="ATAP"/>
</dbReference>
<gene>
    <name evidence="3" type="ORF">ACFO5Q_12440</name>
</gene>
<accession>A0ABV8UBT7</accession>
<organism evidence="3 4">
    <name type="scientific">Kordiimonas lipolytica</name>
    <dbReference type="NCBI Taxonomy" id="1662421"/>
    <lineage>
        <taxon>Bacteria</taxon>
        <taxon>Pseudomonadati</taxon>
        <taxon>Pseudomonadota</taxon>
        <taxon>Alphaproteobacteria</taxon>
        <taxon>Kordiimonadales</taxon>
        <taxon>Kordiimonadaceae</taxon>
        <taxon>Kordiimonas</taxon>
    </lineage>
</organism>
<comment type="caution">
    <text evidence="3">The sequence shown here is derived from an EMBL/GenBank/DDBJ whole genome shotgun (WGS) entry which is preliminary data.</text>
</comment>
<feature type="domain" description="Core" evidence="2">
    <location>
        <begin position="5"/>
        <end position="105"/>
    </location>
</feature>
<evidence type="ECO:0000256" key="1">
    <source>
        <dbReference type="ARBA" id="ARBA00006718"/>
    </source>
</evidence>
<sequence>MMAVIQITDRAAEHIKAILAKNESAVGIKLGTSTHGCSGLGYTVDYVEEPVDDFELVEDKGVKVFVDRKSLLFLLGTEMDWEDSMFSTGFKFTNPNEKGRCGCGESFHV</sequence>
<comment type="similarity">
    <text evidence="1">Belongs to the HesB/IscA family.</text>
</comment>
<protein>
    <submittedName>
        <fullName evidence="3">HesB/IscA family protein</fullName>
    </submittedName>
</protein>
<keyword evidence="4" id="KW-1185">Reference proteome</keyword>
<dbReference type="PANTHER" id="PTHR10072">
    <property type="entry name" value="IRON-SULFUR CLUSTER ASSEMBLY PROTEIN"/>
    <property type="match status" value="1"/>
</dbReference>
<dbReference type="InterPro" id="IPR000361">
    <property type="entry name" value="ATAP_core_dom"/>
</dbReference>
<dbReference type="Gene3D" id="2.60.300.12">
    <property type="entry name" value="HesB-like domain"/>
    <property type="match status" value="1"/>
</dbReference>
<dbReference type="EMBL" id="JBHSCR010000013">
    <property type="protein sequence ID" value="MFC4348654.1"/>
    <property type="molecule type" value="Genomic_DNA"/>
</dbReference>
<proteinExistence type="inferred from homology"/>
<evidence type="ECO:0000259" key="2">
    <source>
        <dbReference type="Pfam" id="PF01521"/>
    </source>
</evidence>
<dbReference type="InterPro" id="IPR035903">
    <property type="entry name" value="HesB-like_dom_sf"/>
</dbReference>